<dbReference type="PROSITE" id="PS50041">
    <property type="entry name" value="C_TYPE_LECTIN_2"/>
    <property type="match status" value="1"/>
</dbReference>
<keyword evidence="1" id="KW-0399">Innate immunity</keyword>
<evidence type="ECO:0000256" key="5">
    <source>
        <dbReference type="ARBA" id="ARBA00022833"/>
    </source>
</evidence>
<dbReference type="InterPro" id="IPR013083">
    <property type="entry name" value="Znf_RING/FYVE/PHD"/>
</dbReference>
<dbReference type="Proteomes" id="UP000736164">
    <property type="component" value="Unassembled WGS sequence"/>
</dbReference>
<feature type="compositionally biased region" description="Basic and acidic residues" evidence="9">
    <location>
        <begin position="153"/>
        <end position="174"/>
    </location>
</feature>
<gene>
    <name evidence="14" type="primary">Trim47_1</name>
    <name evidence="14" type="ORF">GTO95_0005888</name>
</gene>
<dbReference type="PROSITE" id="PS50119">
    <property type="entry name" value="ZF_BBOX"/>
    <property type="match status" value="1"/>
</dbReference>
<dbReference type="Pfam" id="PF25600">
    <property type="entry name" value="TRIM_CC"/>
    <property type="match status" value="1"/>
</dbReference>
<keyword evidence="3" id="KW-0430">Lectin</keyword>
<feature type="domain" description="B box-type" evidence="12">
    <location>
        <begin position="1169"/>
        <end position="1209"/>
    </location>
</feature>
<evidence type="ECO:0000256" key="6">
    <source>
        <dbReference type="ARBA" id="ARBA00022859"/>
    </source>
</evidence>
<dbReference type="SMART" id="SM00449">
    <property type="entry name" value="SPRY"/>
    <property type="match status" value="1"/>
</dbReference>
<feature type="region of interest" description="Disordered" evidence="9">
    <location>
        <begin position="1328"/>
        <end position="1348"/>
    </location>
</feature>
<organism evidence="14 15">
    <name type="scientific">Atractosteus spatula</name>
    <name type="common">Alligator gar</name>
    <name type="synonym">Lepisosteus spatula</name>
    <dbReference type="NCBI Taxonomy" id="7917"/>
    <lineage>
        <taxon>Eukaryota</taxon>
        <taxon>Metazoa</taxon>
        <taxon>Chordata</taxon>
        <taxon>Craniata</taxon>
        <taxon>Vertebrata</taxon>
        <taxon>Euteleostomi</taxon>
        <taxon>Actinopterygii</taxon>
        <taxon>Neopterygii</taxon>
        <taxon>Holostei</taxon>
        <taxon>Semionotiformes</taxon>
        <taxon>Lepisosteidae</taxon>
        <taxon>Atractosteus</taxon>
    </lineage>
</organism>
<evidence type="ECO:0000256" key="4">
    <source>
        <dbReference type="ARBA" id="ARBA00022771"/>
    </source>
</evidence>
<feature type="region of interest" description="Disordered" evidence="9">
    <location>
        <begin position="129"/>
        <end position="212"/>
    </location>
</feature>
<dbReference type="PANTHER" id="PTHR25465">
    <property type="entry name" value="B-BOX DOMAIN CONTAINING"/>
    <property type="match status" value="1"/>
</dbReference>
<dbReference type="Pfam" id="PF00622">
    <property type="entry name" value="SPRY"/>
    <property type="match status" value="1"/>
</dbReference>
<dbReference type="SUPFAM" id="SSF56436">
    <property type="entry name" value="C-type lectin-like"/>
    <property type="match status" value="1"/>
</dbReference>
<proteinExistence type="predicted"/>
<dbReference type="InterPro" id="IPR016187">
    <property type="entry name" value="CTDL_fold"/>
</dbReference>
<dbReference type="InterPro" id="IPR003879">
    <property type="entry name" value="Butyrophylin_SPRY"/>
</dbReference>
<dbReference type="Gene3D" id="3.30.160.60">
    <property type="entry name" value="Classic Zinc Finger"/>
    <property type="match status" value="1"/>
</dbReference>
<evidence type="ECO:0000256" key="3">
    <source>
        <dbReference type="ARBA" id="ARBA00022734"/>
    </source>
</evidence>
<dbReference type="InterPro" id="IPR058030">
    <property type="entry name" value="TRIM8/14/16/25/29/45/65_CC"/>
</dbReference>
<protein>
    <submittedName>
        <fullName evidence="14">TRI47 protein</fullName>
    </submittedName>
</protein>
<keyword evidence="6" id="KW-0391">Immunity</keyword>
<dbReference type="InterPro" id="IPR013320">
    <property type="entry name" value="ConA-like_dom_sf"/>
</dbReference>
<dbReference type="InterPro" id="IPR001304">
    <property type="entry name" value="C-type_lectin-like"/>
</dbReference>
<dbReference type="InterPro" id="IPR001841">
    <property type="entry name" value="Znf_RING"/>
</dbReference>
<dbReference type="Gene3D" id="3.10.100.10">
    <property type="entry name" value="Mannose-Binding Protein A, subunit A"/>
    <property type="match status" value="1"/>
</dbReference>
<dbReference type="InterPro" id="IPR043136">
    <property type="entry name" value="B30.2/SPRY_sf"/>
</dbReference>
<dbReference type="Gene3D" id="4.10.830.40">
    <property type="match status" value="1"/>
</dbReference>
<keyword evidence="2" id="KW-0479">Metal-binding</keyword>
<dbReference type="PROSITE" id="PS00518">
    <property type="entry name" value="ZF_RING_1"/>
    <property type="match status" value="1"/>
</dbReference>
<dbReference type="SUPFAM" id="SSF57845">
    <property type="entry name" value="B-box zinc-binding domain"/>
    <property type="match status" value="1"/>
</dbReference>
<evidence type="ECO:0000313" key="15">
    <source>
        <dbReference type="Proteomes" id="UP000736164"/>
    </source>
</evidence>
<dbReference type="InterPro" id="IPR033989">
    <property type="entry name" value="CD209-like_CTLD"/>
</dbReference>
<dbReference type="InterPro" id="IPR017907">
    <property type="entry name" value="Znf_RING_CS"/>
</dbReference>
<keyword evidence="4 7" id="KW-0863">Zinc-finger</keyword>
<evidence type="ECO:0000256" key="9">
    <source>
        <dbReference type="SAM" id="MobiDB-lite"/>
    </source>
</evidence>
<name>A0A8J7NZG0_ATRSP</name>
<sequence length="1719" mass="187644">LEESRKPRAEEHNGSVSSTSRAHESLPLAAVHIVPEAFRVHRHAGGLGVPVGVADGVSAGPLPALFAVIQADPDEAGEDTALLPVELIELQRPLLAVDSGWVSATLSAHSLGFTPLLVVFTELTAPVSCDMGSGHPSDRGGLRVTGEWTVSDRQGRKMDSGAAPEPDRVEIKEEQEPEEISPARDPQGSRAAEGPSSPSSEGGSDTDDSDTLLEGENVYEGLHIVVKEEEEEEEAPGCAQAQGSPSRGVGQGTGKVITVVTVTDRLSKASGVQRLYHCFECGQADVYGILGIKSSRCQWEEIPKAIPELSRIGSLALAGCGTVGEAQTRVRAVSLSLTAAGVRGASCEISHLPDQDSAGAAQFSVPTCSRLAASPQPEHPSTAGSVGGLPAAVPGCPGCPACGDRLENDHLAWPLCWTPQPCTAPWNEAELRTLGTPNPPITPLSMAPALHLTQQYSARLSQTESSAVLVMELHSIDATLSGSSEEMCAGYLEGSFSKGSSSSKIVPRFEAPDRVLLFLLTGLCALLVVGGTALGVLYAQSSGPGPAGSLAWNYSALQEEQQRLAVELLHLQGELDRMTSLYSSTRENRSLLWNELETLKNKHSGLQTKFTNISETHSALIRTLTDFRASTEEHLSRAALNYSSLQSEQEELEAKLRTLQNDLASLSSSFSEVKENSSSLWHQLDVLTDQSSLRIKLDNLSDTLSALMKTLAEAKPRKTCPDHWELFRRKCYFFSSDKESWGTSSDRCVSAGGSLVIIKSQEEQKFLTSKLAKQINSYEDSYWIGLNDLAAEGSWRWVDDTSLDAQTTFWASVLGGREPDNWSQVDPQGEDCVHIGVHNTFQEACRERGWQRCLDLCVRAGGSRTGWTRSRGVKFESAESRDPEGAFKPVYFPVRSLQTLSQAAVCDGTERCQGNMAKYPSLSWPAPPWSLATDDSDLLSQLSACDPDPCEQAGLVQSEGWGAAELEVSETAWGKFCTMSLIRTGTISIKNTCCWSHLNPRQEHKSRPGLLSYSPAACGQRMASGQWMEDQLLCPVCLCMLKQPVTTPCGHSYCQECIQRHWDQSALDGLYSCPQCRRAFSTRPVLAKSTVLAELIDSLRRTELDPPSGPSPSPAGPGGVLCDVCTGPKLSAVKSCVVCSASYCAPHLRPHQESRVLAGHRLVSPAERLQEALCLQHGRALEVYCLTDLACICLLCTLHGHRDHDTVPVEEQRALKQEQLRGMQMEIRHTTQQRWEELQRAKQGVESVKSTAREALAESAEIFGELAHTVERIRSAALGQIAEQERRAVREAEAIVGRLEKEMEQLRRREAEVEQLLQVKDTLHFLQSVPPAHSPPEPGRAPSSPARPDFSLAAVRKAVSDMRELLESVCRATSDPAGWTEDTSSSLLHNGNCQHTVSTQCPSLVSSVFHKVIRLQTTPEPRNRAEFLKCSKMVQFDSWGAVCVELACSSSIRVCFFCVLWYPHSPQTYWGYPAWQLLHAGIGSSSPMTLYWMKWLENGWISSIMAHQLDNIRGAWELSCLGGETPGSSFNFSPSRVSPLRSGCCQLFLDPNTLHPNLLLSEGNRRLVRTREVQPYPSHPERFDSYYQALCREALTGKRFYWEVEWGGREVFVGVAYRSMGRRGQGLLAGLGRSSKSWGVLCSASGYSAWHDNQSTAVPAPRSHRVGVFLDHSRGLLSIYSVSDTMALLHRFQASFTEPLYLGFGVVNPGDSVSIRQPV</sequence>
<dbReference type="PANTHER" id="PTHR25465:SF5">
    <property type="entry name" value="E3 UBIQUITIN_ISG15 LIGASE TRIM25-RELATED"/>
    <property type="match status" value="1"/>
</dbReference>
<feature type="compositionally biased region" description="Basic and acidic residues" evidence="9">
    <location>
        <begin position="1"/>
        <end position="13"/>
    </location>
</feature>
<evidence type="ECO:0000313" key="14">
    <source>
        <dbReference type="EMBL" id="MBN3322559.1"/>
    </source>
</evidence>
<dbReference type="InterPro" id="IPR016186">
    <property type="entry name" value="C-type_lectin-like/link_sf"/>
</dbReference>
<dbReference type="PROSITE" id="PS50188">
    <property type="entry name" value="B302_SPRY"/>
    <property type="match status" value="1"/>
</dbReference>
<feature type="region of interest" description="Disordered" evidence="9">
    <location>
        <begin position="229"/>
        <end position="252"/>
    </location>
</feature>
<keyword evidence="15" id="KW-1185">Reference proteome</keyword>
<dbReference type="InterPro" id="IPR051051">
    <property type="entry name" value="E3_ubiq-ligase_TRIM/RNF"/>
</dbReference>
<evidence type="ECO:0000259" key="11">
    <source>
        <dbReference type="PROSITE" id="PS50089"/>
    </source>
</evidence>
<dbReference type="InterPro" id="IPR006574">
    <property type="entry name" value="PRY"/>
</dbReference>
<feature type="non-terminal residue" evidence="14">
    <location>
        <position position="1719"/>
    </location>
</feature>
<evidence type="ECO:0000259" key="13">
    <source>
        <dbReference type="PROSITE" id="PS50188"/>
    </source>
</evidence>
<feature type="compositionally biased region" description="Low complexity" evidence="9">
    <location>
        <begin position="193"/>
        <end position="203"/>
    </location>
</feature>
<reference evidence="14" key="1">
    <citation type="journal article" date="2021" name="Cell">
        <title>Tracing the genetic footprints of vertebrate landing in non-teleost ray-finned fishes.</title>
        <authorList>
            <person name="Bi X."/>
            <person name="Wang K."/>
            <person name="Yang L."/>
            <person name="Pan H."/>
            <person name="Jiang H."/>
            <person name="Wei Q."/>
            <person name="Fang M."/>
            <person name="Yu H."/>
            <person name="Zhu C."/>
            <person name="Cai Y."/>
            <person name="He Y."/>
            <person name="Gan X."/>
            <person name="Zeng H."/>
            <person name="Yu D."/>
            <person name="Zhu Y."/>
            <person name="Jiang H."/>
            <person name="Qiu Q."/>
            <person name="Yang H."/>
            <person name="Zhang Y.E."/>
            <person name="Wang W."/>
            <person name="Zhu M."/>
            <person name="He S."/>
            <person name="Zhang G."/>
        </authorList>
    </citation>
    <scope>NUCLEOTIDE SEQUENCE</scope>
    <source>
        <strain evidence="14">Allg_001</strain>
    </source>
</reference>
<dbReference type="Pfam" id="PF00059">
    <property type="entry name" value="Lectin_C"/>
    <property type="match status" value="1"/>
</dbReference>
<evidence type="ECO:0000256" key="1">
    <source>
        <dbReference type="ARBA" id="ARBA00022588"/>
    </source>
</evidence>
<feature type="non-terminal residue" evidence="14">
    <location>
        <position position="1"/>
    </location>
</feature>
<dbReference type="SMART" id="SM00589">
    <property type="entry name" value="PRY"/>
    <property type="match status" value="1"/>
</dbReference>
<evidence type="ECO:0000256" key="8">
    <source>
        <dbReference type="SAM" id="Coils"/>
    </source>
</evidence>
<keyword evidence="8" id="KW-0175">Coiled coil</keyword>
<dbReference type="SMART" id="SM00034">
    <property type="entry name" value="CLECT"/>
    <property type="match status" value="1"/>
</dbReference>
<feature type="domain" description="C-type lectin" evidence="10">
    <location>
        <begin position="727"/>
        <end position="854"/>
    </location>
</feature>
<dbReference type="InterPro" id="IPR003877">
    <property type="entry name" value="SPRY_dom"/>
</dbReference>
<dbReference type="EMBL" id="JAAWVO010060449">
    <property type="protein sequence ID" value="MBN3322559.1"/>
    <property type="molecule type" value="Genomic_DNA"/>
</dbReference>
<dbReference type="GO" id="GO:0045087">
    <property type="term" value="P:innate immune response"/>
    <property type="evidence" value="ECO:0007669"/>
    <property type="project" value="UniProtKB-KW"/>
</dbReference>
<accession>A0A8J7NZG0</accession>
<feature type="domain" description="B30.2/SPRY" evidence="13">
    <location>
        <begin position="1527"/>
        <end position="1719"/>
    </location>
</feature>
<dbReference type="SMART" id="SM00336">
    <property type="entry name" value="BBOX"/>
    <property type="match status" value="2"/>
</dbReference>
<dbReference type="Pfam" id="PF15227">
    <property type="entry name" value="zf-C3HC4_4"/>
    <property type="match status" value="1"/>
</dbReference>
<keyword evidence="5" id="KW-0862">Zinc</keyword>
<dbReference type="InterPro" id="IPR001870">
    <property type="entry name" value="B30.2/SPRY"/>
</dbReference>
<dbReference type="GO" id="GO:0008270">
    <property type="term" value="F:zinc ion binding"/>
    <property type="evidence" value="ECO:0007669"/>
    <property type="project" value="UniProtKB-KW"/>
</dbReference>
<dbReference type="InterPro" id="IPR000315">
    <property type="entry name" value="Znf_B-box"/>
</dbReference>
<dbReference type="SMART" id="SM00184">
    <property type="entry name" value="RING"/>
    <property type="match status" value="1"/>
</dbReference>
<dbReference type="GO" id="GO:0030246">
    <property type="term" value="F:carbohydrate binding"/>
    <property type="evidence" value="ECO:0007669"/>
    <property type="project" value="UniProtKB-KW"/>
</dbReference>
<dbReference type="CDD" id="cd16040">
    <property type="entry name" value="SPRY_PRY_SNTX"/>
    <property type="match status" value="1"/>
</dbReference>
<dbReference type="CDD" id="cd03590">
    <property type="entry name" value="CLECT_DC-SIGN_like"/>
    <property type="match status" value="1"/>
</dbReference>
<evidence type="ECO:0000259" key="12">
    <source>
        <dbReference type="PROSITE" id="PS50119"/>
    </source>
</evidence>
<dbReference type="GO" id="GO:0005737">
    <property type="term" value="C:cytoplasm"/>
    <property type="evidence" value="ECO:0007669"/>
    <property type="project" value="UniProtKB-ARBA"/>
</dbReference>
<feature type="region of interest" description="Disordered" evidence="9">
    <location>
        <begin position="1"/>
        <end position="23"/>
    </location>
</feature>
<dbReference type="Pfam" id="PF13765">
    <property type="entry name" value="PRY"/>
    <property type="match status" value="1"/>
</dbReference>
<dbReference type="Pfam" id="PF00643">
    <property type="entry name" value="zf-B_box"/>
    <property type="match status" value="1"/>
</dbReference>
<feature type="domain" description="RING-type" evidence="11">
    <location>
        <begin position="1034"/>
        <end position="1077"/>
    </location>
</feature>
<dbReference type="SUPFAM" id="SSF57850">
    <property type="entry name" value="RING/U-box"/>
    <property type="match status" value="1"/>
</dbReference>
<dbReference type="CDD" id="cd19769">
    <property type="entry name" value="Bbox2_TRIM16-like"/>
    <property type="match status" value="1"/>
</dbReference>
<comment type="caution">
    <text evidence="14">The sequence shown here is derived from an EMBL/GenBank/DDBJ whole genome shotgun (WGS) entry which is preliminary data.</text>
</comment>
<dbReference type="PROSITE" id="PS50089">
    <property type="entry name" value="ZF_RING_2"/>
    <property type="match status" value="1"/>
</dbReference>
<feature type="coiled-coil region" evidence="8">
    <location>
        <begin position="635"/>
        <end position="676"/>
    </location>
</feature>
<dbReference type="Gene3D" id="2.60.120.920">
    <property type="match status" value="1"/>
</dbReference>
<evidence type="ECO:0000259" key="10">
    <source>
        <dbReference type="PROSITE" id="PS50041"/>
    </source>
</evidence>
<dbReference type="SUPFAM" id="SSF49899">
    <property type="entry name" value="Concanavalin A-like lectins/glucanases"/>
    <property type="match status" value="1"/>
</dbReference>
<feature type="coiled-coil region" evidence="8">
    <location>
        <begin position="1282"/>
        <end position="1319"/>
    </location>
</feature>
<dbReference type="PRINTS" id="PR01407">
    <property type="entry name" value="BUTYPHLNCDUF"/>
</dbReference>
<evidence type="ECO:0000256" key="7">
    <source>
        <dbReference type="PROSITE-ProRule" id="PRU00024"/>
    </source>
</evidence>
<evidence type="ECO:0000256" key="2">
    <source>
        <dbReference type="ARBA" id="ARBA00022723"/>
    </source>
</evidence>
<dbReference type="Gene3D" id="3.30.40.10">
    <property type="entry name" value="Zinc/RING finger domain, C3HC4 (zinc finger)"/>
    <property type="match status" value="1"/>
</dbReference>